<sequence length="516" mass="61958">MNQKFQSQEINENYYELEVQYQYKEFKEEKDYLLYKKLISEQKDIEQLNYLQYDIEMYSEEENNLFFSIINYLCKLEFISNSKNKIESFQKDPIEKSNSNNNIQQYEDFLQSLYTIKTKTAKACASDKSKKSLIDSIIDFETIPFMYYYFYDEVKMASWDCLDVQKLNKSYQQCYILNDEENENIYENQKKTDNERPEKFVRFQPSMYIDSDLECLLPYYGITMVCFGVQLFIISFLFEKINNEQIYKMLILRKKKFYVKSIDSFVTFTSMFPKKMTQELIKVELAKTFQIQENQVIFYVQTENDLASHQAHQVKNMEIIGKNININQCQNKNNSQINNNINIKKKQNRYVCIAFMTPHLRMVHSINAGKKILLQGLFRKEIASEIFQDFLNPKYYDFDKNPQYLAHNQENPYNNTIDIENYLQNDRFLINSAKIKINYLRIYKVLNKQIIQNLKQFAEDDEQQQELDGDLLEEENLPWVDQFNFADNMNKMLQYIDKKSSSIESRLLNDDSILYV</sequence>
<keyword evidence="1" id="KW-0472">Membrane</keyword>
<reference evidence="2 3" key="1">
    <citation type="journal article" date="2015" name="Sci. Rep.">
        <title>Genome of the facultative scuticociliatosis pathogen Pseudocohnilembus persalinus provides insight into its virulence through horizontal gene transfer.</title>
        <authorList>
            <person name="Xiong J."/>
            <person name="Wang G."/>
            <person name="Cheng J."/>
            <person name="Tian M."/>
            <person name="Pan X."/>
            <person name="Warren A."/>
            <person name="Jiang C."/>
            <person name="Yuan D."/>
            <person name="Miao W."/>
        </authorList>
    </citation>
    <scope>NUCLEOTIDE SEQUENCE [LARGE SCALE GENOMIC DNA]</scope>
    <source>
        <strain evidence="2">36N120E</strain>
    </source>
</reference>
<evidence type="ECO:0000256" key="1">
    <source>
        <dbReference type="SAM" id="Phobius"/>
    </source>
</evidence>
<proteinExistence type="predicted"/>
<evidence type="ECO:0000313" key="3">
    <source>
        <dbReference type="Proteomes" id="UP000054937"/>
    </source>
</evidence>
<gene>
    <name evidence="2" type="ORF">PPERSA_06599</name>
</gene>
<organism evidence="2 3">
    <name type="scientific">Pseudocohnilembus persalinus</name>
    <name type="common">Ciliate</name>
    <dbReference type="NCBI Taxonomy" id="266149"/>
    <lineage>
        <taxon>Eukaryota</taxon>
        <taxon>Sar</taxon>
        <taxon>Alveolata</taxon>
        <taxon>Ciliophora</taxon>
        <taxon>Intramacronucleata</taxon>
        <taxon>Oligohymenophorea</taxon>
        <taxon>Scuticociliatia</taxon>
        <taxon>Philasterida</taxon>
        <taxon>Pseudocohnilembidae</taxon>
        <taxon>Pseudocohnilembus</taxon>
    </lineage>
</organism>
<dbReference type="AlphaFoldDB" id="A0A0V0QSR9"/>
<evidence type="ECO:0000313" key="2">
    <source>
        <dbReference type="EMBL" id="KRX04965.1"/>
    </source>
</evidence>
<evidence type="ECO:0008006" key="4">
    <source>
        <dbReference type="Google" id="ProtNLM"/>
    </source>
</evidence>
<keyword evidence="1" id="KW-1133">Transmembrane helix</keyword>
<dbReference type="Proteomes" id="UP000054937">
    <property type="component" value="Unassembled WGS sequence"/>
</dbReference>
<dbReference type="InParanoid" id="A0A0V0QSR9"/>
<keyword evidence="3" id="KW-1185">Reference proteome</keyword>
<name>A0A0V0QSR9_PSEPJ</name>
<comment type="caution">
    <text evidence="2">The sequence shown here is derived from an EMBL/GenBank/DDBJ whole genome shotgun (WGS) entry which is preliminary data.</text>
</comment>
<feature type="transmembrane region" description="Helical" evidence="1">
    <location>
        <begin position="217"/>
        <end position="238"/>
    </location>
</feature>
<accession>A0A0V0QSR9</accession>
<protein>
    <recommendedName>
        <fullName evidence="4">Transmembrane protein</fullName>
    </recommendedName>
</protein>
<dbReference type="EMBL" id="LDAU01000110">
    <property type="protein sequence ID" value="KRX04965.1"/>
    <property type="molecule type" value="Genomic_DNA"/>
</dbReference>
<keyword evidence="1" id="KW-0812">Transmembrane</keyword>